<dbReference type="Pfam" id="PF00005">
    <property type="entry name" value="ABC_tran"/>
    <property type="match status" value="1"/>
</dbReference>
<comment type="caution">
    <text evidence="10">The sequence shown here is derived from an EMBL/GenBank/DDBJ whole genome shotgun (WGS) entry which is preliminary data.</text>
</comment>
<gene>
    <name evidence="10" type="ORF">DDQ50_12500</name>
</gene>
<dbReference type="OrthoDB" id="4283894at2"/>
<dbReference type="PANTHER" id="PTHR43166:SF35">
    <property type="entry name" value="L-CYSTINE IMPORT ATP-BINDING PROTEIN TCYN"/>
    <property type="match status" value="1"/>
</dbReference>
<feature type="domain" description="ABC transporter" evidence="9">
    <location>
        <begin position="22"/>
        <end position="256"/>
    </location>
</feature>
<evidence type="ECO:0000313" key="10">
    <source>
        <dbReference type="EMBL" id="PVZ94514.1"/>
    </source>
</evidence>
<dbReference type="Gene3D" id="3.40.50.300">
    <property type="entry name" value="P-loop containing nucleotide triphosphate hydrolases"/>
    <property type="match status" value="1"/>
</dbReference>
<dbReference type="AlphaFoldDB" id="A0A2V1HWE5"/>
<dbReference type="InterPro" id="IPR027417">
    <property type="entry name" value="P-loop_NTPase"/>
</dbReference>
<proteinExistence type="predicted"/>
<dbReference type="GO" id="GO:0005524">
    <property type="term" value="F:ATP binding"/>
    <property type="evidence" value="ECO:0007669"/>
    <property type="project" value="UniProtKB-KW"/>
</dbReference>
<evidence type="ECO:0000256" key="1">
    <source>
        <dbReference type="ARBA" id="ARBA00004202"/>
    </source>
</evidence>
<keyword evidence="3" id="KW-1003">Cell membrane</keyword>
<evidence type="ECO:0000256" key="3">
    <source>
        <dbReference type="ARBA" id="ARBA00022475"/>
    </source>
</evidence>
<comment type="catalytic activity">
    <reaction evidence="8">
        <text>a polar amino acid(out) + ATP + H2O = a polar amino acid(in) + ADP + phosphate + H(+)</text>
        <dbReference type="Rhea" id="RHEA:14673"/>
        <dbReference type="ChEBI" id="CHEBI:15377"/>
        <dbReference type="ChEBI" id="CHEBI:15378"/>
        <dbReference type="ChEBI" id="CHEBI:30616"/>
        <dbReference type="ChEBI" id="CHEBI:43474"/>
        <dbReference type="ChEBI" id="CHEBI:62031"/>
        <dbReference type="ChEBI" id="CHEBI:456216"/>
        <dbReference type="EC" id="7.4.2.1"/>
    </reaction>
    <physiologicalReaction direction="left-to-right" evidence="8">
        <dbReference type="Rhea" id="RHEA:14674"/>
    </physiologicalReaction>
</comment>
<dbReference type="InterPro" id="IPR030679">
    <property type="entry name" value="ABC_ATPase_HisP-typ"/>
</dbReference>
<dbReference type="EMBL" id="QEOP01000002">
    <property type="protein sequence ID" value="PVZ94514.1"/>
    <property type="molecule type" value="Genomic_DNA"/>
</dbReference>
<keyword evidence="5 10" id="KW-0067">ATP-binding</keyword>
<dbReference type="SUPFAM" id="SSF52540">
    <property type="entry name" value="P-loop containing nucleoside triphosphate hydrolases"/>
    <property type="match status" value="1"/>
</dbReference>
<organism evidence="10 11">
    <name type="scientific">Amnibacterium flavum</name>
    <dbReference type="NCBI Taxonomy" id="2173173"/>
    <lineage>
        <taxon>Bacteria</taxon>
        <taxon>Bacillati</taxon>
        <taxon>Actinomycetota</taxon>
        <taxon>Actinomycetes</taxon>
        <taxon>Micrococcales</taxon>
        <taxon>Microbacteriaceae</taxon>
        <taxon>Amnibacterium</taxon>
    </lineage>
</organism>
<evidence type="ECO:0000256" key="8">
    <source>
        <dbReference type="ARBA" id="ARBA00047624"/>
    </source>
</evidence>
<comment type="subcellular location">
    <subcellularLocation>
        <location evidence="1">Cell membrane</location>
        <topology evidence="1">Peripheral membrane protein</topology>
    </subcellularLocation>
</comment>
<dbReference type="GO" id="GO:0005886">
    <property type="term" value="C:plasma membrane"/>
    <property type="evidence" value="ECO:0007669"/>
    <property type="project" value="UniProtKB-SubCell"/>
</dbReference>
<evidence type="ECO:0000259" key="9">
    <source>
        <dbReference type="PROSITE" id="PS50893"/>
    </source>
</evidence>
<accession>A0A2V1HWE5</accession>
<dbReference type="PROSITE" id="PS00211">
    <property type="entry name" value="ABC_TRANSPORTER_1"/>
    <property type="match status" value="1"/>
</dbReference>
<evidence type="ECO:0000313" key="11">
    <source>
        <dbReference type="Proteomes" id="UP000244893"/>
    </source>
</evidence>
<evidence type="ECO:0000256" key="5">
    <source>
        <dbReference type="ARBA" id="ARBA00022840"/>
    </source>
</evidence>
<dbReference type="CDD" id="cd03262">
    <property type="entry name" value="ABC_HisP_GlnQ"/>
    <property type="match status" value="1"/>
</dbReference>
<dbReference type="InterPro" id="IPR050086">
    <property type="entry name" value="MetN_ABC_transporter-like"/>
</dbReference>
<evidence type="ECO:0000256" key="6">
    <source>
        <dbReference type="ARBA" id="ARBA00023136"/>
    </source>
</evidence>
<dbReference type="InterPro" id="IPR003593">
    <property type="entry name" value="AAA+_ATPase"/>
</dbReference>
<dbReference type="Proteomes" id="UP000244893">
    <property type="component" value="Unassembled WGS sequence"/>
</dbReference>
<reference evidence="10 11" key="1">
    <citation type="submission" date="2018-05" db="EMBL/GenBank/DDBJ databases">
        <title>Amnibacterium sp. M8JJ-5, whole genome shotgun sequence.</title>
        <authorList>
            <person name="Tuo L."/>
        </authorList>
    </citation>
    <scope>NUCLEOTIDE SEQUENCE [LARGE SCALE GENOMIC DNA]</scope>
    <source>
        <strain evidence="10 11">M8JJ-5</strain>
    </source>
</reference>
<dbReference type="PROSITE" id="PS50893">
    <property type="entry name" value="ABC_TRANSPORTER_2"/>
    <property type="match status" value="1"/>
</dbReference>
<dbReference type="InterPro" id="IPR003439">
    <property type="entry name" value="ABC_transporter-like_ATP-bd"/>
</dbReference>
<dbReference type="RefSeq" id="WP_116757025.1">
    <property type="nucleotide sequence ID" value="NZ_JBHUEX010000001.1"/>
</dbReference>
<protein>
    <recommendedName>
        <fullName evidence="7">ABC-type polar-amino-acid transporter</fullName>
        <ecNumber evidence="7">7.4.2.1</ecNumber>
    </recommendedName>
</protein>
<name>A0A2V1HWE5_9MICO</name>
<dbReference type="FunFam" id="3.40.50.300:FF:000020">
    <property type="entry name" value="Amino acid ABC transporter ATP-binding component"/>
    <property type="match status" value="1"/>
</dbReference>
<keyword evidence="11" id="KW-1185">Reference proteome</keyword>
<evidence type="ECO:0000256" key="7">
    <source>
        <dbReference type="ARBA" id="ARBA00038850"/>
    </source>
</evidence>
<keyword evidence="6" id="KW-0472">Membrane</keyword>
<dbReference type="InterPro" id="IPR017871">
    <property type="entry name" value="ABC_transporter-like_CS"/>
</dbReference>
<dbReference type="EC" id="7.4.2.1" evidence="7"/>
<dbReference type="PANTHER" id="PTHR43166">
    <property type="entry name" value="AMINO ACID IMPORT ATP-BINDING PROTEIN"/>
    <property type="match status" value="1"/>
</dbReference>
<sequence length="264" mass="28995">MPEVTVPLGRKSGLPAGEHYEIELRDLHKSYGDNEVLKGIDLDIALGEVVVILGPSGSGKSTMLRCINMLETPTSGEIRVRGQVVDSRPANLMALRREVGMVFQQFNLFPNMTVLENVAAGPRYVRGMSRADSEARAQQLLTRVGIVGKDDVRPTRLSGGQQQRVAIARALALEPRVVLFDEPTSALDPELRGEVLDTMKSLASQGTTMAVVTHEMSFARHVASRVIFIDGGVIVEEGDPAQVLERPKSARLRQFLNKLEWEND</sequence>
<dbReference type="SMART" id="SM00382">
    <property type="entry name" value="AAA"/>
    <property type="match status" value="1"/>
</dbReference>
<evidence type="ECO:0000256" key="4">
    <source>
        <dbReference type="ARBA" id="ARBA00022741"/>
    </source>
</evidence>
<keyword evidence="4" id="KW-0547">Nucleotide-binding</keyword>
<evidence type="ECO:0000256" key="2">
    <source>
        <dbReference type="ARBA" id="ARBA00022448"/>
    </source>
</evidence>
<dbReference type="PIRSF" id="PIRSF039085">
    <property type="entry name" value="ABC_ATPase_HisP"/>
    <property type="match status" value="1"/>
</dbReference>
<dbReference type="GO" id="GO:0015426">
    <property type="term" value="F:ATPase-coupled polar amino acid-transporter activity"/>
    <property type="evidence" value="ECO:0007669"/>
    <property type="project" value="UniProtKB-EC"/>
</dbReference>
<keyword evidence="2" id="KW-0813">Transport</keyword>
<dbReference type="GO" id="GO:0016887">
    <property type="term" value="F:ATP hydrolysis activity"/>
    <property type="evidence" value="ECO:0007669"/>
    <property type="project" value="InterPro"/>
</dbReference>